<dbReference type="RefSeq" id="WP_092768466.1">
    <property type="nucleotide sequence ID" value="NZ_FOHS01000001.1"/>
</dbReference>
<dbReference type="AlphaFoldDB" id="A0A1I0ATQ1"/>
<proteinExistence type="predicted"/>
<dbReference type="OrthoDB" id="880997at2"/>
<reference evidence="2" key="1">
    <citation type="submission" date="2016-10" db="EMBL/GenBank/DDBJ databases">
        <authorList>
            <person name="Varghese N."/>
            <person name="Submissions S."/>
        </authorList>
    </citation>
    <scope>NUCLEOTIDE SEQUENCE [LARGE SCALE GENOMIC DNA]</scope>
    <source>
        <strain evidence="2">DSM 15310</strain>
    </source>
</reference>
<dbReference type="Gene3D" id="3.30.450.30">
    <property type="entry name" value="Dynein light chain 2a, cytoplasmic"/>
    <property type="match status" value="1"/>
</dbReference>
<name>A0A1I0ATQ1_9BACT</name>
<accession>A0A1I0ATQ1</accession>
<dbReference type="SUPFAM" id="SSF103196">
    <property type="entry name" value="Roadblock/LC7 domain"/>
    <property type="match status" value="1"/>
</dbReference>
<sequence>MNFPFFNRLQVRKITVAVPDEAGRQASTILEGLLRELPELLMSCVVDVQSGKIIASYTTHNSYNPNHVSLRYARALRSMQEALARRAWPGGPLTDVSVLLDEQLHLLYPLANGQRYCLLVVSTTDANLGLAKDIMRRCVE</sequence>
<organism evidence="1 2">
    <name type="scientific">Hymenobacter actinosclerus</name>
    <dbReference type="NCBI Taxonomy" id="82805"/>
    <lineage>
        <taxon>Bacteria</taxon>
        <taxon>Pseudomonadati</taxon>
        <taxon>Bacteroidota</taxon>
        <taxon>Cytophagia</taxon>
        <taxon>Cytophagales</taxon>
        <taxon>Hymenobacteraceae</taxon>
        <taxon>Hymenobacter</taxon>
    </lineage>
</organism>
<protein>
    <submittedName>
        <fullName evidence="1">Predicted regulator of Ras-like GTPase activity, Roadblock/LC7/MglB family</fullName>
    </submittedName>
</protein>
<dbReference type="STRING" id="82805.SAMN04487998_0814"/>
<evidence type="ECO:0000313" key="1">
    <source>
        <dbReference type="EMBL" id="SES96929.1"/>
    </source>
</evidence>
<dbReference type="Proteomes" id="UP000198697">
    <property type="component" value="Unassembled WGS sequence"/>
</dbReference>
<dbReference type="EMBL" id="FOHS01000001">
    <property type="protein sequence ID" value="SES96929.1"/>
    <property type="molecule type" value="Genomic_DNA"/>
</dbReference>
<keyword evidence="2" id="KW-1185">Reference proteome</keyword>
<gene>
    <name evidence="1" type="ORF">SAMN04487998_0814</name>
</gene>
<evidence type="ECO:0000313" key="2">
    <source>
        <dbReference type="Proteomes" id="UP000198697"/>
    </source>
</evidence>